<name>D4YSF9_9LACO</name>
<protein>
    <submittedName>
        <fullName evidence="1">Putative ACR, COG1399</fullName>
    </submittedName>
</protein>
<sequence>MLSINFSKVKNNAAPMVHIECEVEVRPEFLKRSQKLLYQAKNIKVSGDLFYDEPYVTGNFKVSADLVVPSSRSLAPVDDHEEFSFTENYSQDKPTKDELDENPDPIVTINNDTIDLQTAVEDNILLNIPTTILTEKEKDEHIYPEGKGWEVVSEKAFDEGKKNQINPAFAKLKGLFDDQNKNKK</sequence>
<dbReference type="Proteomes" id="UP000004069">
    <property type="component" value="Unassembled WGS sequence"/>
</dbReference>
<dbReference type="AlphaFoldDB" id="D4YSF9"/>
<comment type="caution">
    <text evidence="1">The sequence shown here is derived from an EMBL/GenBank/DDBJ whole genome shotgun (WGS) entry which is preliminary data.</text>
</comment>
<dbReference type="PATRIC" id="fig|585524.9.peg.1034"/>
<dbReference type="eggNOG" id="COG1399">
    <property type="taxonomic scope" value="Bacteria"/>
</dbReference>
<dbReference type="OrthoDB" id="9790372at2"/>
<proteinExistence type="predicted"/>
<accession>D4YSF9</accession>
<gene>
    <name evidence="1" type="ORF">HMPREF0493_0437</name>
</gene>
<evidence type="ECO:0000313" key="2">
    <source>
        <dbReference type="Proteomes" id="UP000004069"/>
    </source>
</evidence>
<evidence type="ECO:0000313" key="1">
    <source>
        <dbReference type="EMBL" id="EFG55974.1"/>
    </source>
</evidence>
<dbReference type="InterPro" id="IPR003772">
    <property type="entry name" value="YceD"/>
</dbReference>
<reference evidence="1 2" key="1">
    <citation type="submission" date="2010-04" db="EMBL/GenBank/DDBJ databases">
        <authorList>
            <person name="Muzny D."/>
            <person name="Qin X."/>
            <person name="Deng J."/>
            <person name="Jiang H."/>
            <person name="Liu Y."/>
            <person name="Qu J."/>
            <person name="Song X.-Z."/>
            <person name="Zhang L."/>
            <person name="Thornton R."/>
            <person name="Coyle M."/>
            <person name="Francisco L."/>
            <person name="Jackson L."/>
            <person name="Javaid M."/>
            <person name="Korchina V."/>
            <person name="Kovar C."/>
            <person name="Mata R."/>
            <person name="Mathew T."/>
            <person name="Ngo R."/>
            <person name="Nguyen L."/>
            <person name="Nguyen N."/>
            <person name="Okwuonu G."/>
            <person name="Ongeri F."/>
            <person name="Pham C."/>
            <person name="Simmons D."/>
            <person name="Wilczek-Boney K."/>
            <person name="Hale W."/>
            <person name="Jakkamsetti A."/>
            <person name="Pham P."/>
            <person name="Ruth R."/>
            <person name="San Lucas F."/>
            <person name="Warren J."/>
            <person name="Zhang J."/>
            <person name="Zhao Z."/>
            <person name="Zhou C."/>
            <person name="Zhu D."/>
            <person name="Lee S."/>
            <person name="Bess C."/>
            <person name="Blankenburg K."/>
            <person name="Forbes L."/>
            <person name="Fu Q."/>
            <person name="Gubbala S."/>
            <person name="Hirani K."/>
            <person name="Jayaseelan J.C."/>
            <person name="Lara F."/>
            <person name="Munidasa M."/>
            <person name="Palculict T."/>
            <person name="Patil S."/>
            <person name="Pu L.-L."/>
            <person name="Saada N."/>
            <person name="Tang L."/>
            <person name="Weissenberger G."/>
            <person name="Zhu Y."/>
            <person name="Hemphill L."/>
            <person name="Shang Y."/>
            <person name="Youmans B."/>
            <person name="Ayvaz T."/>
            <person name="Ross M."/>
            <person name="Santibanez J."/>
            <person name="Aqrawi P."/>
            <person name="Gross S."/>
            <person name="Joshi V."/>
            <person name="Fowler G."/>
            <person name="Nazareth L."/>
            <person name="Reid J."/>
            <person name="Worley K."/>
            <person name="Petrosino J."/>
            <person name="Highlander S."/>
            <person name="Gibbs R."/>
        </authorList>
    </citation>
    <scope>NUCLEOTIDE SEQUENCE [LARGE SCALE GENOMIC DNA]</scope>
    <source>
        <strain evidence="1 2">DSM 11664</strain>
    </source>
</reference>
<organism evidence="1 2">
    <name type="scientific">Lactobacillus amylolyticus DSM 11664</name>
    <dbReference type="NCBI Taxonomy" id="585524"/>
    <lineage>
        <taxon>Bacteria</taxon>
        <taxon>Bacillati</taxon>
        <taxon>Bacillota</taxon>
        <taxon>Bacilli</taxon>
        <taxon>Lactobacillales</taxon>
        <taxon>Lactobacillaceae</taxon>
        <taxon>Lactobacillus</taxon>
    </lineage>
</organism>
<dbReference type="STRING" id="83683.B1745_02335"/>
<dbReference type="RefSeq" id="WP_006351591.1">
    <property type="nucleotide sequence ID" value="NZ_ADNY01000013.1"/>
</dbReference>
<keyword evidence="2" id="KW-1185">Reference proteome</keyword>
<dbReference type="EMBL" id="ADNY01000013">
    <property type="protein sequence ID" value="EFG55974.1"/>
    <property type="molecule type" value="Genomic_DNA"/>
</dbReference>
<dbReference type="Pfam" id="PF02620">
    <property type="entry name" value="YceD"/>
    <property type="match status" value="1"/>
</dbReference>